<sequence>MTIAREHTFTADMRIAGINPYVDVPPHVVKALGSGSKVPVLVKVSAASAGKRKSADAQAKRRLRQDATRLKMIGRLAPGGWFRSTVLILHSSAPRLYLDSWMRETAGVAVGDRVRVSLRLDCGSRELPMPAALREALDGNEQAHAAWERLTPSRRREILTYLHFLKTPTAIERNVQKQSLFWSPGTGTMTNW</sequence>
<proteinExistence type="predicted"/>
<dbReference type="Proteomes" id="UP000178086">
    <property type="component" value="Unassembled WGS sequence"/>
</dbReference>
<dbReference type="Pfam" id="PF13376">
    <property type="entry name" value="OmdA"/>
    <property type="match status" value="1"/>
</dbReference>
<evidence type="ECO:0000313" key="1">
    <source>
        <dbReference type="EMBL" id="OFW32772.1"/>
    </source>
</evidence>
<dbReference type="AlphaFoldDB" id="A0A1F2UIC8"/>
<organism evidence="1 2">
    <name type="scientific">Candidatus Aquicultor primus</name>
    <dbReference type="NCBI Taxonomy" id="1797195"/>
    <lineage>
        <taxon>Bacteria</taxon>
        <taxon>Bacillati</taxon>
        <taxon>Actinomycetota</taxon>
        <taxon>Candidatus Aquicultoria</taxon>
        <taxon>Candidatus Aquicultorales</taxon>
        <taxon>Candidatus Aquicultoraceae</taxon>
        <taxon>Candidatus Aquicultor</taxon>
    </lineage>
</organism>
<protein>
    <recommendedName>
        <fullName evidence="3">DUF1905 domain-containing protein</fullName>
    </recommendedName>
</protein>
<name>A0A1F2UIC8_9ACTN</name>
<reference evidence="1 2" key="1">
    <citation type="journal article" date="2016" name="Nat. Commun.">
        <title>Thousands of microbial genomes shed light on interconnected biogeochemical processes in an aquifer system.</title>
        <authorList>
            <person name="Anantharaman K."/>
            <person name="Brown C.T."/>
            <person name="Hug L.A."/>
            <person name="Sharon I."/>
            <person name="Castelle C.J."/>
            <person name="Probst A.J."/>
            <person name="Thomas B.C."/>
            <person name="Singh A."/>
            <person name="Wilkins M.J."/>
            <person name="Karaoz U."/>
            <person name="Brodie E.L."/>
            <person name="Williams K.H."/>
            <person name="Hubbard S.S."/>
            <person name="Banfield J.F."/>
        </authorList>
    </citation>
    <scope>NUCLEOTIDE SEQUENCE [LARGE SCALE GENOMIC DNA]</scope>
</reference>
<accession>A0A1F2UIC8</accession>
<evidence type="ECO:0000313" key="2">
    <source>
        <dbReference type="Proteomes" id="UP000178086"/>
    </source>
</evidence>
<comment type="caution">
    <text evidence="1">The sequence shown here is derived from an EMBL/GenBank/DDBJ whole genome shotgun (WGS) entry which is preliminary data.</text>
</comment>
<dbReference type="EMBL" id="MELI01000085">
    <property type="protein sequence ID" value="OFW32772.1"/>
    <property type="molecule type" value="Genomic_DNA"/>
</dbReference>
<evidence type="ECO:0008006" key="3">
    <source>
        <dbReference type="Google" id="ProtNLM"/>
    </source>
</evidence>
<gene>
    <name evidence="1" type="ORF">A2074_04580</name>
</gene>